<dbReference type="SUPFAM" id="SSF57196">
    <property type="entry name" value="EGF/Laminin"/>
    <property type="match status" value="2"/>
</dbReference>
<reference evidence="7" key="2">
    <citation type="submission" date="2014-03" db="EMBL/GenBank/DDBJ databases">
        <authorList>
            <person name="Genoscope - CEA"/>
        </authorList>
    </citation>
    <scope>NUCLEOTIDE SEQUENCE</scope>
</reference>
<dbReference type="InterPro" id="IPR008993">
    <property type="entry name" value="TIMP-like_OB-fold"/>
</dbReference>
<sequence>MGESVAACTSKYSGAFPCEHCFLSPSFTPVADPQGVCVNTYVRHCSLPPLWQVHGRCVCRHKTAGDHCERCAPLYNEQPWQVANGIIGAPHECKREHADSCHFDQGVWLASGWHSGWVCDSCRHNTEGRQCQICKRGFYRHPNRPSSAPDCCTCKRTYSAFGRYSDPLTFSAFCYFLPFFSAYPLNLCQVGWGVSLHRENDLLNTYVNKVFLFFIFNKCANISKSLFSPCHYGVLSSRHTYTHRHEHILSFFPEKCECKEMTIGKPKLFCAKEYDYVLKVRIVAAHDQGSHAEVEVKVKKVLYYSSQARIQRGHITLFPETWTNHGCICPLNPGERLHFAQVVGQATGP</sequence>
<dbReference type="SMART" id="SM00180">
    <property type="entry name" value="EGF_Lam"/>
    <property type="match status" value="2"/>
</dbReference>
<dbReference type="SUPFAM" id="SSF50242">
    <property type="entry name" value="TIMP-like"/>
    <property type="match status" value="1"/>
</dbReference>
<dbReference type="EMBL" id="FR913888">
    <property type="protein sequence ID" value="CDQ92802.1"/>
    <property type="molecule type" value="Genomic_DNA"/>
</dbReference>
<keyword evidence="4" id="KW-0325">Glycoprotein</keyword>
<dbReference type="GO" id="GO:0009888">
    <property type="term" value="P:tissue development"/>
    <property type="evidence" value="ECO:0007669"/>
    <property type="project" value="TreeGrafter"/>
</dbReference>
<evidence type="ECO:0000259" key="6">
    <source>
        <dbReference type="PROSITE" id="PS01248"/>
    </source>
</evidence>
<dbReference type="GO" id="GO:0016477">
    <property type="term" value="P:cell migration"/>
    <property type="evidence" value="ECO:0007669"/>
    <property type="project" value="TreeGrafter"/>
</dbReference>
<dbReference type="GO" id="GO:0070831">
    <property type="term" value="P:basement membrane assembly"/>
    <property type="evidence" value="ECO:0007669"/>
    <property type="project" value="TreeGrafter"/>
</dbReference>
<evidence type="ECO:0000256" key="1">
    <source>
        <dbReference type="ARBA" id="ARBA00022729"/>
    </source>
</evidence>
<organism evidence="7 8">
    <name type="scientific">Oncorhynchus mykiss</name>
    <name type="common">Rainbow trout</name>
    <name type="synonym">Salmo gairdneri</name>
    <dbReference type="NCBI Taxonomy" id="8022"/>
    <lineage>
        <taxon>Eukaryota</taxon>
        <taxon>Metazoa</taxon>
        <taxon>Chordata</taxon>
        <taxon>Craniata</taxon>
        <taxon>Vertebrata</taxon>
        <taxon>Euteleostomi</taxon>
        <taxon>Actinopterygii</taxon>
        <taxon>Neopterygii</taxon>
        <taxon>Teleostei</taxon>
        <taxon>Protacanthopterygii</taxon>
        <taxon>Salmoniformes</taxon>
        <taxon>Salmonidae</taxon>
        <taxon>Salmoninae</taxon>
        <taxon>Oncorhynchus</taxon>
    </lineage>
</organism>
<evidence type="ECO:0000256" key="4">
    <source>
        <dbReference type="ARBA" id="ARBA00023180"/>
    </source>
</evidence>
<keyword evidence="5" id="KW-0424">Laminin EGF-like domain</keyword>
<dbReference type="Gene3D" id="2.170.300.10">
    <property type="entry name" value="Tie2 ligand-binding domain superfamily"/>
    <property type="match status" value="1"/>
</dbReference>
<dbReference type="InterPro" id="IPR018933">
    <property type="entry name" value="Netrin_module_non-TIMP"/>
</dbReference>
<dbReference type="Pfam" id="PF01759">
    <property type="entry name" value="NTR"/>
    <property type="match status" value="1"/>
</dbReference>
<dbReference type="Proteomes" id="UP000193380">
    <property type="component" value="Unassembled WGS sequence"/>
</dbReference>
<dbReference type="PaxDb" id="8022-A0A060YMN4"/>
<keyword evidence="2" id="KW-0677">Repeat</keyword>
<dbReference type="Pfam" id="PF00053">
    <property type="entry name" value="EGF_laminin"/>
    <property type="match status" value="1"/>
</dbReference>
<dbReference type="InterPro" id="IPR056863">
    <property type="entry name" value="LMN_ATRN_NET-like_EGF"/>
</dbReference>
<dbReference type="InterPro" id="IPR002049">
    <property type="entry name" value="LE_dom"/>
</dbReference>
<dbReference type="PANTHER" id="PTHR10574">
    <property type="entry name" value="NETRIN/LAMININ-RELATED"/>
    <property type="match status" value="1"/>
</dbReference>
<name>A0A060YMN4_ONCMY</name>
<evidence type="ECO:0000313" key="8">
    <source>
        <dbReference type="Proteomes" id="UP000193380"/>
    </source>
</evidence>
<accession>A0A060YMN4</accession>
<evidence type="ECO:0000313" key="7">
    <source>
        <dbReference type="EMBL" id="CDQ92802.1"/>
    </source>
</evidence>
<dbReference type="GO" id="GO:0007411">
    <property type="term" value="P:axon guidance"/>
    <property type="evidence" value="ECO:0007669"/>
    <property type="project" value="TreeGrafter"/>
</dbReference>
<evidence type="ECO:0000256" key="5">
    <source>
        <dbReference type="ARBA" id="ARBA00023292"/>
    </source>
</evidence>
<feature type="domain" description="Laminin EGF-like" evidence="6">
    <location>
        <begin position="119"/>
        <end position="154"/>
    </location>
</feature>
<keyword evidence="3" id="KW-1015">Disulfide bond</keyword>
<dbReference type="Pfam" id="PF24973">
    <property type="entry name" value="EGF_LMN_ATRN"/>
    <property type="match status" value="1"/>
</dbReference>
<dbReference type="AlphaFoldDB" id="A0A060YMN4"/>
<gene>
    <name evidence="7" type="ORF">GSONMT00042861001</name>
</gene>
<dbReference type="InterPro" id="IPR050440">
    <property type="entry name" value="Laminin/Netrin_ECM"/>
</dbReference>
<dbReference type="STRING" id="8022.A0A060YMN4"/>
<dbReference type="PROSITE" id="PS01248">
    <property type="entry name" value="EGF_LAM_1"/>
    <property type="match status" value="1"/>
</dbReference>
<protein>
    <recommendedName>
        <fullName evidence="6">Laminin EGF-like domain-containing protein</fullName>
    </recommendedName>
</protein>
<evidence type="ECO:0000256" key="2">
    <source>
        <dbReference type="ARBA" id="ARBA00022737"/>
    </source>
</evidence>
<dbReference type="PANTHER" id="PTHR10574:SF419">
    <property type="entry name" value="LAMININ SUBUNIT ALPHA-3-RELATED"/>
    <property type="match status" value="1"/>
</dbReference>
<evidence type="ECO:0000256" key="3">
    <source>
        <dbReference type="ARBA" id="ARBA00023157"/>
    </source>
</evidence>
<dbReference type="GO" id="GO:0043256">
    <property type="term" value="C:laminin complex"/>
    <property type="evidence" value="ECO:0007669"/>
    <property type="project" value="TreeGrafter"/>
</dbReference>
<dbReference type="CDD" id="cd00055">
    <property type="entry name" value="EGF_Lam"/>
    <property type="match status" value="2"/>
</dbReference>
<keyword evidence="1" id="KW-0732">Signal</keyword>
<dbReference type="GO" id="GO:0034446">
    <property type="term" value="P:substrate adhesion-dependent cell spreading"/>
    <property type="evidence" value="ECO:0007669"/>
    <property type="project" value="TreeGrafter"/>
</dbReference>
<proteinExistence type="predicted"/>
<reference evidence="7" key="1">
    <citation type="journal article" date="2014" name="Nat. Commun.">
        <title>The rainbow trout genome provides novel insights into evolution after whole-genome duplication in vertebrates.</title>
        <authorList>
            <person name="Berthelot C."/>
            <person name="Brunet F."/>
            <person name="Chalopin D."/>
            <person name="Juanchich A."/>
            <person name="Bernard M."/>
            <person name="Noel B."/>
            <person name="Bento P."/>
            <person name="Da Silva C."/>
            <person name="Labadie K."/>
            <person name="Alberti A."/>
            <person name="Aury J.M."/>
            <person name="Louis A."/>
            <person name="Dehais P."/>
            <person name="Bardou P."/>
            <person name="Montfort J."/>
            <person name="Klopp C."/>
            <person name="Cabau C."/>
            <person name="Gaspin C."/>
            <person name="Thorgaard G.H."/>
            <person name="Boussaha M."/>
            <person name="Quillet E."/>
            <person name="Guyomard R."/>
            <person name="Galiana D."/>
            <person name="Bobe J."/>
            <person name="Volff J.N."/>
            <person name="Genet C."/>
            <person name="Wincker P."/>
            <person name="Jaillon O."/>
            <person name="Roest Crollius H."/>
            <person name="Guiguen Y."/>
        </authorList>
    </citation>
    <scope>NUCLEOTIDE SEQUENCE [LARGE SCALE GENOMIC DNA]</scope>
</reference>
<dbReference type="GO" id="GO:0009887">
    <property type="term" value="P:animal organ morphogenesis"/>
    <property type="evidence" value="ECO:0007669"/>
    <property type="project" value="TreeGrafter"/>
</dbReference>